<comment type="caution">
    <text evidence="7">The sequence shown here is derived from an EMBL/GenBank/DDBJ whole genome shotgun (WGS) entry which is preliminary data.</text>
</comment>
<dbReference type="InterPro" id="IPR020578">
    <property type="entry name" value="Aminotrans_V_PyrdxlP_BS"/>
</dbReference>
<comment type="similarity">
    <text evidence="2 4">Belongs to the class-V pyridoxal-phosphate-dependent aminotransferase family.</text>
</comment>
<keyword evidence="3" id="KW-0663">Pyridoxal phosphate</keyword>
<reference evidence="8" key="1">
    <citation type="journal article" date="2019" name="Int. J. Syst. Evol. Microbiol.">
        <title>The Global Catalogue of Microorganisms (GCM) 10K type strain sequencing project: providing services to taxonomists for standard genome sequencing and annotation.</title>
        <authorList>
            <consortium name="The Broad Institute Genomics Platform"/>
            <consortium name="The Broad Institute Genome Sequencing Center for Infectious Disease"/>
            <person name="Wu L."/>
            <person name="Ma J."/>
        </authorList>
    </citation>
    <scope>NUCLEOTIDE SEQUENCE [LARGE SCALE GENOMIC DNA]</scope>
    <source>
        <strain evidence="8">KCTC 15012</strain>
    </source>
</reference>
<name>A0ABW5C9N6_9PROT</name>
<dbReference type="PIRSF" id="PIRSF000524">
    <property type="entry name" value="SPT"/>
    <property type="match status" value="1"/>
</dbReference>
<feature type="domain" description="Aminotransferase class V" evidence="6">
    <location>
        <begin position="42"/>
        <end position="334"/>
    </location>
</feature>
<evidence type="ECO:0000313" key="8">
    <source>
        <dbReference type="Proteomes" id="UP001597296"/>
    </source>
</evidence>
<dbReference type="PANTHER" id="PTHR21152">
    <property type="entry name" value="AMINOTRANSFERASE CLASS V"/>
    <property type="match status" value="1"/>
</dbReference>
<dbReference type="SUPFAM" id="SSF53383">
    <property type="entry name" value="PLP-dependent transferases"/>
    <property type="match status" value="1"/>
</dbReference>
<dbReference type="InterPro" id="IPR024169">
    <property type="entry name" value="SP_NH2Trfase/AEP_transaminase"/>
</dbReference>
<evidence type="ECO:0000256" key="5">
    <source>
        <dbReference type="RuleBase" id="RU004504"/>
    </source>
</evidence>
<evidence type="ECO:0000256" key="2">
    <source>
        <dbReference type="ARBA" id="ARBA00009236"/>
    </source>
</evidence>
<keyword evidence="8" id="KW-1185">Reference proteome</keyword>
<dbReference type="InterPro" id="IPR015421">
    <property type="entry name" value="PyrdxlP-dep_Trfase_major"/>
</dbReference>
<evidence type="ECO:0000256" key="3">
    <source>
        <dbReference type="ARBA" id="ARBA00022898"/>
    </source>
</evidence>
<dbReference type="PROSITE" id="PS00595">
    <property type="entry name" value="AA_TRANSFER_CLASS_5"/>
    <property type="match status" value="1"/>
</dbReference>
<dbReference type="GO" id="GO:0008483">
    <property type="term" value="F:transaminase activity"/>
    <property type="evidence" value="ECO:0007669"/>
    <property type="project" value="UniProtKB-KW"/>
</dbReference>
<keyword evidence="7" id="KW-0032">Aminotransferase</keyword>
<accession>A0ABW5C9N6</accession>
<evidence type="ECO:0000256" key="4">
    <source>
        <dbReference type="RuleBase" id="RU004075"/>
    </source>
</evidence>
<proteinExistence type="inferred from homology"/>
<keyword evidence="7" id="KW-0808">Transferase</keyword>
<sequence length="401" mass="43348">MHYPKPPEIIPLDNILPDEPLLMMGAGPVPIPHKVASANSVVINHLGDTMNRVIEQVKIMARYVFQTESGHVLGVSGPASAAMEMAVCNLVEPGTKVLSIRNGLFSGRLVEMVHRVGGDVTVLEIPDKQAAAPEMVERALKEGGYKVLTVVQGETSNTVWNRHLAEICRLGKAYGCVNIVDTVCTLSTMELEMDEWGVDAVITGGQKGLSSIPGVSLIAFSDEAWARIVARNAPMSHWCLDARLADKFWNQQSYHYTAPVSGVLALHEALRLICEETLPARFRRHAVCSAALQAGIEAMGLDLLIPAEARLNSVVGISVPDGVSADRVRHIMSQLYRVEISGAFGLNILRIGQMGEQSRTHHLSRTLHALGAAMRVAGGRVDPPAGMAEMERVLASNVVRN</sequence>
<dbReference type="Pfam" id="PF00266">
    <property type="entry name" value="Aminotran_5"/>
    <property type="match status" value="1"/>
</dbReference>
<evidence type="ECO:0000313" key="7">
    <source>
        <dbReference type="EMBL" id="MFD2234009.1"/>
    </source>
</evidence>
<dbReference type="InterPro" id="IPR000192">
    <property type="entry name" value="Aminotrans_V_dom"/>
</dbReference>
<organism evidence="7 8">
    <name type="scientific">Phaeospirillum tilakii</name>
    <dbReference type="NCBI Taxonomy" id="741673"/>
    <lineage>
        <taxon>Bacteria</taxon>
        <taxon>Pseudomonadati</taxon>
        <taxon>Pseudomonadota</taxon>
        <taxon>Alphaproteobacteria</taxon>
        <taxon>Rhodospirillales</taxon>
        <taxon>Rhodospirillaceae</taxon>
        <taxon>Phaeospirillum</taxon>
    </lineage>
</organism>
<dbReference type="Gene3D" id="3.90.1150.10">
    <property type="entry name" value="Aspartate Aminotransferase, domain 1"/>
    <property type="match status" value="1"/>
</dbReference>
<protein>
    <submittedName>
        <fullName evidence="7">Pyridoxal-phosphate-dependent aminotransferase family protein</fullName>
    </submittedName>
</protein>
<dbReference type="Gene3D" id="3.40.640.10">
    <property type="entry name" value="Type I PLP-dependent aspartate aminotransferase-like (Major domain)"/>
    <property type="match status" value="1"/>
</dbReference>
<evidence type="ECO:0000256" key="1">
    <source>
        <dbReference type="ARBA" id="ARBA00001933"/>
    </source>
</evidence>
<evidence type="ECO:0000259" key="6">
    <source>
        <dbReference type="Pfam" id="PF00266"/>
    </source>
</evidence>
<dbReference type="InterPro" id="IPR015422">
    <property type="entry name" value="PyrdxlP-dep_Trfase_small"/>
</dbReference>
<dbReference type="Proteomes" id="UP001597296">
    <property type="component" value="Unassembled WGS sequence"/>
</dbReference>
<dbReference type="InterPro" id="IPR015424">
    <property type="entry name" value="PyrdxlP-dep_Trfase"/>
</dbReference>
<dbReference type="PANTHER" id="PTHR21152:SF40">
    <property type="entry name" value="ALANINE--GLYOXYLATE AMINOTRANSFERASE"/>
    <property type="match status" value="1"/>
</dbReference>
<gene>
    <name evidence="7" type="ORF">ACFSNB_09340</name>
</gene>
<dbReference type="RefSeq" id="WP_377315908.1">
    <property type="nucleotide sequence ID" value="NZ_JBHUIY010000015.1"/>
</dbReference>
<comment type="cofactor">
    <cofactor evidence="1 5">
        <name>pyridoxal 5'-phosphate</name>
        <dbReference type="ChEBI" id="CHEBI:597326"/>
    </cofactor>
</comment>
<dbReference type="EMBL" id="JBHUIY010000015">
    <property type="protein sequence ID" value="MFD2234009.1"/>
    <property type="molecule type" value="Genomic_DNA"/>
</dbReference>